<feature type="domain" description="Band 7" evidence="3">
    <location>
        <begin position="55"/>
        <end position="213"/>
    </location>
</feature>
<dbReference type="GO" id="GO:0005886">
    <property type="term" value="C:plasma membrane"/>
    <property type="evidence" value="ECO:0007669"/>
    <property type="project" value="InterPro"/>
</dbReference>
<evidence type="ECO:0000259" key="3">
    <source>
        <dbReference type="SMART" id="SM00244"/>
    </source>
</evidence>
<accession>A0A955RKM3</accession>
<gene>
    <name evidence="4" type="ORF">KC717_02680</name>
</gene>
<dbReference type="InterPro" id="IPR001972">
    <property type="entry name" value="Stomatin_HflK_fam"/>
</dbReference>
<dbReference type="GO" id="GO:0098552">
    <property type="term" value="C:side of membrane"/>
    <property type="evidence" value="ECO:0007669"/>
    <property type="project" value="UniProtKB-ARBA"/>
</dbReference>
<keyword evidence="2" id="KW-0472">Membrane</keyword>
<organism evidence="4 5">
    <name type="scientific">Candidatus Dojkabacteria bacterium</name>
    <dbReference type="NCBI Taxonomy" id="2099670"/>
    <lineage>
        <taxon>Bacteria</taxon>
        <taxon>Candidatus Dojkabacteria</taxon>
    </lineage>
</organism>
<reference evidence="4" key="2">
    <citation type="journal article" date="2021" name="Microbiome">
        <title>Successional dynamics and alternative stable states in a saline activated sludge microbial community over 9 years.</title>
        <authorList>
            <person name="Wang Y."/>
            <person name="Ye J."/>
            <person name="Ju F."/>
            <person name="Liu L."/>
            <person name="Boyd J.A."/>
            <person name="Deng Y."/>
            <person name="Parks D.H."/>
            <person name="Jiang X."/>
            <person name="Yin X."/>
            <person name="Woodcroft B.J."/>
            <person name="Tyson G.W."/>
            <person name="Hugenholtz P."/>
            <person name="Polz M.F."/>
            <person name="Zhang T."/>
        </authorList>
    </citation>
    <scope>NUCLEOTIDE SEQUENCE</scope>
    <source>
        <strain evidence="4">HKST-UBA11</strain>
    </source>
</reference>
<evidence type="ECO:0000313" key="5">
    <source>
        <dbReference type="Proteomes" id="UP000754563"/>
    </source>
</evidence>
<protein>
    <recommendedName>
        <fullName evidence="3">Band 7 domain-containing protein</fullName>
    </recommendedName>
</protein>
<dbReference type="InterPro" id="IPR043202">
    <property type="entry name" value="Band-7_stomatin-like"/>
</dbReference>
<evidence type="ECO:0000256" key="2">
    <source>
        <dbReference type="SAM" id="Phobius"/>
    </source>
</evidence>
<reference evidence="4" key="1">
    <citation type="submission" date="2020-04" db="EMBL/GenBank/DDBJ databases">
        <authorList>
            <person name="Zhang T."/>
        </authorList>
    </citation>
    <scope>NUCLEOTIDE SEQUENCE</scope>
    <source>
        <strain evidence="4">HKST-UBA11</strain>
    </source>
</reference>
<proteinExistence type="inferred from homology"/>
<dbReference type="InterPro" id="IPR001107">
    <property type="entry name" value="Band_7"/>
</dbReference>
<dbReference type="SMART" id="SM00244">
    <property type="entry name" value="PHB"/>
    <property type="match status" value="1"/>
</dbReference>
<dbReference type="SUPFAM" id="SSF117892">
    <property type="entry name" value="Band 7/SPFH domain"/>
    <property type="match status" value="1"/>
</dbReference>
<dbReference type="Proteomes" id="UP000754563">
    <property type="component" value="Unassembled WGS sequence"/>
</dbReference>
<evidence type="ECO:0000313" key="4">
    <source>
        <dbReference type="EMBL" id="MCA9385528.1"/>
    </source>
</evidence>
<dbReference type="Gene3D" id="3.30.479.30">
    <property type="entry name" value="Band 7 domain"/>
    <property type="match status" value="1"/>
</dbReference>
<dbReference type="EMBL" id="JAGQLH010000025">
    <property type="protein sequence ID" value="MCA9385528.1"/>
    <property type="molecule type" value="Genomic_DNA"/>
</dbReference>
<name>A0A955RKM3_9BACT</name>
<dbReference type="PANTHER" id="PTHR10264">
    <property type="entry name" value="BAND 7 PROTEIN-RELATED"/>
    <property type="match status" value="1"/>
</dbReference>
<feature type="transmembrane region" description="Helical" evidence="2">
    <location>
        <begin position="81"/>
        <end position="100"/>
    </location>
</feature>
<feature type="transmembrane region" description="Helical" evidence="2">
    <location>
        <begin position="12"/>
        <end position="32"/>
    </location>
</feature>
<comment type="caution">
    <text evidence="4">The sequence shown here is derived from an EMBL/GenBank/DDBJ whole genome shotgun (WGS) entry which is preliminary data.</text>
</comment>
<dbReference type="PANTHER" id="PTHR10264:SF19">
    <property type="entry name" value="AT06885P-RELATED"/>
    <property type="match status" value="1"/>
</dbReference>
<sequence>MSTKGVQTFIRGFIFVLSFLGLLSFSFVFTQILNLNFLLIPAAFIDFILASVISKMFYVLPEWQRLVLLRLGKYSGTKGPGVFIIFPFIYSVASIIDIRITTHQVEATATLTKDNVPTRVTAAIELEIEDPKKAILNVQNYFNTVTWLATEALKNTIGSMDLKELLSNRDEIADNLKQQIDSEAQQYGINVRAVRITDIDTPPELVEELAVIARAHRAAQAKQIQAEAEIMVAEKVAQATQILSKTPGGFKLREIQNLAEIAKEESSMIIVYPESSAMGADIASSAIAMSGQQVNTTHHKTKHT</sequence>
<dbReference type="AlphaFoldDB" id="A0A955RKM3"/>
<keyword evidence="2" id="KW-1133">Transmembrane helix</keyword>
<dbReference type="Gene3D" id="6.10.250.2090">
    <property type="match status" value="1"/>
</dbReference>
<feature type="transmembrane region" description="Helical" evidence="2">
    <location>
        <begin position="38"/>
        <end position="60"/>
    </location>
</feature>
<comment type="similarity">
    <text evidence="1">Belongs to the band 7/mec-2 family.</text>
</comment>
<evidence type="ECO:0000256" key="1">
    <source>
        <dbReference type="ARBA" id="ARBA00008164"/>
    </source>
</evidence>
<dbReference type="Pfam" id="PF01145">
    <property type="entry name" value="Band_7"/>
    <property type="match status" value="1"/>
</dbReference>
<keyword evidence="2" id="KW-0812">Transmembrane</keyword>
<dbReference type="PRINTS" id="PR00721">
    <property type="entry name" value="STOMATIN"/>
</dbReference>
<dbReference type="FunFam" id="3.30.479.30:FF:000004">
    <property type="entry name" value="Putative membrane protease family, stomatin"/>
    <property type="match status" value="1"/>
</dbReference>
<dbReference type="InterPro" id="IPR036013">
    <property type="entry name" value="Band_7/SPFH_dom_sf"/>
</dbReference>